<name>A0A6N2KWJ3_SALVM</name>
<evidence type="ECO:0000256" key="1">
    <source>
        <dbReference type="SAM" id="Phobius"/>
    </source>
</evidence>
<gene>
    <name evidence="2" type="ORF">SVIM_LOCUS148408</name>
</gene>
<sequence>MVELCVAAGGTNKEVNLKCLPLLFPLVPTMPPIETCIFFFFLVAVVGVSSPLDDHYWRGEEKESLDVLGYCGWCRFSSTIDDGDGQ</sequence>
<organism evidence="2">
    <name type="scientific">Salix viminalis</name>
    <name type="common">Common osier</name>
    <name type="synonym">Basket willow</name>
    <dbReference type="NCBI Taxonomy" id="40686"/>
    <lineage>
        <taxon>Eukaryota</taxon>
        <taxon>Viridiplantae</taxon>
        <taxon>Streptophyta</taxon>
        <taxon>Embryophyta</taxon>
        <taxon>Tracheophyta</taxon>
        <taxon>Spermatophyta</taxon>
        <taxon>Magnoliopsida</taxon>
        <taxon>eudicotyledons</taxon>
        <taxon>Gunneridae</taxon>
        <taxon>Pentapetalae</taxon>
        <taxon>rosids</taxon>
        <taxon>fabids</taxon>
        <taxon>Malpighiales</taxon>
        <taxon>Salicaceae</taxon>
        <taxon>Saliceae</taxon>
        <taxon>Salix</taxon>
    </lineage>
</organism>
<feature type="transmembrane region" description="Helical" evidence="1">
    <location>
        <begin position="32"/>
        <end position="52"/>
    </location>
</feature>
<keyword evidence="1" id="KW-0812">Transmembrane</keyword>
<evidence type="ECO:0000313" key="2">
    <source>
        <dbReference type="EMBL" id="VFU33007.1"/>
    </source>
</evidence>
<dbReference type="AlphaFoldDB" id="A0A6N2KWJ3"/>
<accession>A0A6N2KWJ3</accession>
<reference evidence="2" key="1">
    <citation type="submission" date="2019-03" db="EMBL/GenBank/DDBJ databases">
        <authorList>
            <person name="Mank J."/>
            <person name="Almeida P."/>
        </authorList>
    </citation>
    <scope>NUCLEOTIDE SEQUENCE</scope>
    <source>
        <strain evidence="2">78183</strain>
    </source>
</reference>
<proteinExistence type="predicted"/>
<dbReference type="EMBL" id="CAADRP010000879">
    <property type="protein sequence ID" value="VFU33007.1"/>
    <property type="molecule type" value="Genomic_DNA"/>
</dbReference>
<protein>
    <submittedName>
        <fullName evidence="2">Uncharacterized protein</fullName>
    </submittedName>
</protein>
<keyword evidence="1" id="KW-1133">Transmembrane helix</keyword>
<keyword evidence="1" id="KW-0472">Membrane</keyword>